<dbReference type="Pfam" id="PF01850">
    <property type="entry name" value="PIN"/>
    <property type="match status" value="1"/>
</dbReference>
<reference evidence="6 7" key="1">
    <citation type="submission" date="2023-07" db="EMBL/GenBank/DDBJ databases">
        <title>Sequencing the genomes of 1000 actinobacteria strains.</title>
        <authorList>
            <person name="Klenk H.-P."/>
        </authorList>
    </citation>
    <scope>NUCLEOTIDE SEQUENCE [LARGE SCALE GENOMIC DNA]</scope>
    <source>
        <strain evidence="6 7">DSM 14555</strain>
    </source>
</reference>
<accession>A0ABU1JF93</accession>
<evidence type="ECO:0000256" key="3">
    <source>
        <dbReference type="ARBA" id="ARBA00022801"/>
    </source>
</evidence>
<keyword evidence="4" id="KW-0460">Magnesium</keyword>
<evidence type="ECO:0000313" key="7">
    <source>
        <dbReference type="Proteomes" id="UP001185069"/>
    </source>
</evidence>
<dbReference type="PANTHER" id="PTHR36173">
    <property type="entry name" value="RIBONUCLEASE VAPC16-RELATED"/>
    <property type="match status" value="1"/>
</dbReference>
<dbReference type="Gene3D" id="3.40.50.1010">
    <property type="entry name" value="5'-nuclease"/>
    <property type="match status" value="1"/>
</dbReference>
<comment type="caution">
    <text evidence="6">The sequence shown here is derived from an EMBL/GenBank/DDBJ whole genome shotgun (WGS) entry which is preliminary data.</text>
</comment>
<keyword evidence="3" id="KW-0378">Hydrolase</keyword>
<evidence type="ECO:0000313" key="6">
    <source>
        <dbReference type="EMBL" id="MDR6270047.1"/>
    </source>
</evidence>
<dbReference type="InterPro" id="IPR002716">
    <property type="entry name" value="PIN_dom"/>
</dbReference>
<name>A0ABU1JF93_9MICC</name>
<evidence type="ECO:0000256" key="4">
    <source>
        <dbReference type="ARBA" id="ARBA00022842"/>
    </source>
</evidence>
<keyword evidence="2" id="KW-0479">Metal-binding</keyword>
<keyword evidence="7" id="KW-1185">Reference proteome</keyword>
<feature type="domain" description="PIN" evidence="5">
    <location>
        <begin position="4"/>
        <end position="123"/>
    </location>
</feature>
<proteinExistence type="predicted"/>
<dbReference type="CDD" id="cd09872">
    <property type="entry name" value="PIN_Sll0205-like"/>
    <property type="match status" value="1"/>
</dbReference>
<evidence type="ECO:0000259" key="5">
    <source>
        <dbReference type="Pfam" id="PF01850"/>
    </source>
</evidence>
<keyword evidence="1" id="KW-0540">Nuclease</keyword>
<evidence type="ECO:0000256" key="2">
    <source>
        <dbReference type="ARBA" id="ARBA00022723"/>
    </source>
</evidence>
<organism evidence="6 7">
    <name type="scientific">Arthrobacter russicus</name>
    <dbReference type="NCBI Taxonomy" id="172040"/>
    <lineage>
        <taxon>Bacteria</taxon>
        <taxon>Bacillati</taxon>
        <taxon>Actinomycetota</taxon>
        <taxon>Actinomycetes</taxon>
        <taxon>Micrococcales</taxon>
        <taxon>Micrococcaceae</taxon>
        <taxon>Arthrobacter</taxon>
    </lineage>
</organism>
<protein>
    <submittedName>
        <fullName evidence="6">PIN domain nuclease of toxin-antitoxin system</fullName>
    </submittedName>
</protein>
<dbReference type="SUPFAM" id="SSF88723">
    <property type="entry name" value="PIN domain-like"/>
    <property type="match status" value="1"/>
</dbReference>
<dbReference type="PANTHER" id="PTHR36173:SF2">
    <property type="entry name" value="RIBONUCLEASE VAPC16"/>
    <property type="match status" value="1"/>
</dbReference>
<dbReference type="EMBL" id="JAVDQF010000001">
    <property type="protein sequence ID" value="MDR6270047.1"/>
    <property type="molecule type" value="Genomic_DNA"/>
</dbReference>
<dbReference type="InterPro" id="IPR041705">
    <property type="entry name" value="PIN_Sll0205"/>
</dbReference>
<sequence length="130" mass="14515">MTSYLCDTQVLIWALTSPKLLSVKARNAILKADHEIWVSAASAYEIAFKYQVGKLPAVEPLISSFSRQVANLRASELAVDSTHAIEAGRLDWQHRDPFDRILLAQATIEGLTLITADDTLRDFAPLNTFW</sequence>
<evidence type="ECO:0000256" key="1">
    <source>
        <dbReference type="ARBA" id="ARBA00022722"/>
    </source>
</evidence>
<dbReference type="Proteomes" id="UP001185069">
    <property type="component" value="Unassembled WGS sequence"/>
</dbReference>
<dbReference type="InterPro" id="IPR029060">
    <property type="entry name" value="PIN-like_dom_sf"/>
</dbReference>
<dbReference type="RefSeq" id="WP_296364494.1">
    <property type="nucleotide sequence ID" value="NZ_BAAAHY010000005.1"/>
</dbReference>
<gene>
    <name evidence="6" type="ORF">JOE69_002285</name>
</gene>
<dbReference type="InterPro" id="IPR052919">
    <property type="entry name" value="TA_system_RNase"/>
</dbReference>